<dbReference type="Proteomes" id="UP000191171">
    <property type="component" value="Unassembled WGS sequence"/>
</dbReference>
<accession>A0A1S8JZH2</accession>
<evidence type="ECO:0000313" key="8">
    <source>
        <dbReference type="Proteomes" id="UP000191171"/>
    </source>
</evidence>
<keyword evidence="6" id="KW-0472">Membrane</keyword>
<organism evidence="7 8">
    <name type="scientific">Enterococcus faecium</name>
    <name type="common">Streptococcus faecium</name>
    <dbReference type="NCBI Taxonomy" id="1352"/>
    <lineage>
        <taxon>Bacteria</taxon>
        <taxon>Bacillati</taxon>
        <taxon>Bacillota</taxon>
        <taxon>Bacilli</taxon>
        <taxon>Lactobacillales</taxon>
        <taxon>Enterococcaceae</taxon>
        <taxon>Enterococcus</taxon>
    </lineage>
</organism>
<dbReference type="PANTHER" id="PTHR23501">
    <property type="entry name" value="MAJOR FACILITATOR SUPERFAMILY"/>
    <property type="match status" value="1"/>
</dbReference>
<evidence type="ECO:0000256" key="2">
    <source>
        <dbReference type="ARBA" id="ARBA00022448"/>
    </source>
</evidence>
<dbReference type="FunFam" id="1.20.1720.10:FF:000004">
    <property type="entry name" value="EmrB/QacA family drug resistance transporter"/>
    <property type="match status" value="1"/>
</dbReference>
<reference evidence="7 8" key="1">
    <citation type="submission" date="2017-02" db="EMBL/GenBank/DDBJ databases">
        <title>Clonality and virulence of isolates of VRE in Hematopoietic Stem Cell Transplanted (HSCT) patients.</title>
        <authorList>
            <person name="Marchi A.P."/>
            <person name="Martins R.C."/>
            <person name="Marie S.K."/>
            <person name="Levin A.S."/>
            <person name="Costa S.F."/>
        </authorList>
    </citation>
    <scope>NUCLEOTIDE SEQUENCE [LARGE SCALE GENOMIC DNA]</scope>
    <source>
        <strain evidence="7 8">LIM1759</strain>
    </source>
</reference>
<dbReference type="EMBL" id="MVGJ01000092">
    <property type="protein sequence ID" value="OOL80080.1"/>
    <property type="molecule type" value="Genomic_DNA"/>
</dbReference>
<name>A0A1S8JZH2_ENTFC</name>
<dbReference type="Gene3D" id="1.20.1720.10">
    <property type="entry name" value="Multidrug resistance protein D"/>
    <property type="match status" value="1"/>
</dbReference>
<dbReference type="GO" id="GO:0022857">
    <property type="term" value="F:transmembrane transporter activity"/>
    <property type="evidence" value="ECO:0007669"/>
    <property type="project" value="InterPro"/>
</dbReference>
<sequence length="524" mass="57089">MVVVPAFFMAVNLLKKIVIIYLFLDPVIMKGRNKMKKETNVTLVTVSIFIATFMTAIEGTIVTTAMPTIVGSLHGMEIMNWVFSIYLLTNAMLTPIYGKLADKVGRKPIFIFGTLLFIIGSLFCGLSQSMIGLIAARAIQGMGAGAMMPVALTIIGDLYSIEKRAKVLGLNSSAWGIASVFGPLAGGFIVETISWHWIFFINVPIGILLIILIWLYLNEPKIIHESKPMDIFGSFSLMAMLVSLLLGFQLLGDEGMSPLVSALLLGSIVMLGIFVFAEKRAKDPVIMMHLFKNPLFVVVNLAAALASGFLMGIDVYIPMWMQGVLGLNAAIGGLVLAPLSLVWMVGSFLASKWMTQMKTHWVLRIGLLIAAIGGAWLYLMPFRSNYLWFFAISTVIGIGLGVTMTTSTVSAQNSVSRDQLGVATSFNTLVRTIGQTVMVSIFGLLINGVTKRELAAANLTNDADIMNKLVNPQTAKYIDADILLPLRKILYDGLHSVYLVGLLLVIIALVLTLFVHEKSGKIKQ</sequence>
<dbReference type="AlphaFoldDB" id="A0A1S8JZH2"/>
<gene>
    <name evidence="7" type="ORF">B1P95_12970</name>
</gene>
<dbReference type="GO" id="GO:0005886">
    <property type="term" value="C:plasma membrane"/>
    <property type="evidence" value="ECO:0007669"/>
    <property type="project" value="UniProtKB-SubCell"/>
</dbReference>
<dbReference type="InterPro" id="IPR011701">
    <property type="entry name" value="MFS"/>
</dbReference>
<proteinExistence type="predicted"/>
<dbReference type="InterPro" id="IPR020846">
    <property type="entry name" value="MFS_dom"/>
</dbReference>
<evidence type="ECO:0000256" key="1">
    <source>
        <dbReference type="ARBA" id="ARBA00004651"/>
    </source>
</evidence>
<evidence type="ECO:0000313" key="7">
    <source>
        <dbReference type="EMBL" id="OOL80080.1"/>
    </source>
</evidence>
<protein>
    <submittedName>
        <fullName evidence="7">MFS transporter</fullName>
    </submittedName>
</protein>
<evidence type="ECO:0000256" key="3">
    <source>
        <dbReference type="ARBA" id="ARBA00022475"/>
    </source>
</evidence>
<keyword evidence="2" id="KW-0813">Transport</keyword>
<dbReference type="PANTHER" id="PTHR23501:SF191">
    <property type="entry name" value="VACUOLAR BASIC AMINO ACID TRANSPORTER 4"/>
    <property type="match status" value="1"/>
</dbReference>
<keyword evidence="4" id="KW-0812">Transmembrane</keyword>
<comment type="caution">
    <text evidence="7">The sequence shown here is derived from an EMBL/GenBank/DDBJ whole genome shotgun (WGS) entry which is preliminary data.</text>
</comment>
<dbReference type="SUPFAM" id="SSF103473">
    <property type="entry name" value="MFS general substrate transporter"/>
    <property type="match status" value="1"/>
</dbReference>
<dbReference type="Gene3D" id="1.20.1250.20">
    <property type="entry name" value="MFS general substrate transporter like domains"/>
    <property type="match status" value="1"/>
</dbReference>
<keyword evidence="5" id="KW-1133">Transmembrane helix</keyword>
<dbReference type="CDD" id="cd17502">
    <property type="entry name" value="MFS_Azr1_MDR_like"/>
    <property type="match status" value="1"/>
</dbReference>
<evidence type="ECO:0000256" key="5">
    <source>
        <dbReference type="ARBA" id="ARBA00022989"/>
    </source>
</evidence>
<comment type="subcellular location">
    <subcellularLocation>
        <location evidence="1">Cell membrane</location>
        <topology evidence="1">Multi-pass membrane protein</topology>
    </subcellularLocation>
</comment>
<dbReference type="InterPro" id="IPR036259">
    <property type="entry name" value="MFS_trans_sf"/>
</dbReference>
<evidence type="ECO:0000256" key="6">
    <source>
        <dbReference type="ARBA" id="ARBA00023136"/>
    </source>
</evidence>
<evidence type="ECO:0000256" key="4">
    <source>
        <dbReference type="ARBA" id="ARBA00022692"/>
    </source>
</evidence>
<dbReference type="PROSITE" id="PS50850">
    <property type="entry name" value="MFS"/>
    <property type="match status" value="1"/>
</dbReference>
<keyword evidence="3" id="KW-1003">Cell membrane</keyword>
<dbReference type="Pfam" id="PF07690">
    <property type="entry name" value="MFS_1"/>
    <property type="match status" value="1"/>
</dbReference>